<dbReference type="Proteomes" id="UP000646827">
    <property type="component" value="Unassembled WGS sequence"/>
</dbReference>
<dbReference type="Gene3D" id="1.20.1250.20">
    <property type="entry name" value="MFS general substrate transporter like domains"/>
    <property type="match status" value="2"/>
</dbReference>
<dbReference type="InterPro" id="IPR036259">
    <property type="entry name" value="MFS_trans_sf"/>
</dbReference>
<name>A0A8H7VGX9_9FUNG</name>
<feature type="transmembrane region" description="Helical" evidence="4">
    <location>
        <begin position="219"/>
        <end position="240"/>
    </location>
</feature>
<dbReference type="InterPro" id="IPR050327">
    <property type="entry name" value="Proton-linked_MCT"/>
</dbReference>
<evidence type="ECO:0000313" key="6">
    <source>
        <dbReference type="EMBL" id="KAG2220100.1"/>
    </source>
</evidence>
<dbReference type="GO" id="GO:0016020">
    <property type="term" value="C:membrane"/>
    <property type="evidence" value="ECO:0007669"/>
    <property type="project" value="UniProtKB-SubCell"/>
</dbReference>
<comment type="subcellular location">
    <subcellularLocation>
        <location evidence="1">Membrane</location>
        <topology evidence="1">Multi-pass membrane protein</topology>
    </subcellularLocation>
</comment>
<evidence type="ECO:0000256" key="3">
    <source>
        <dbReference type="SAM" id="MobiDB-lite"/>
    </source>
</evidence>
<reference evidence="6 7" key="1">
    <citation type="submission" date="2020-12" db="EMBL/GenBank/DDBJ databases">
        <title>Metabolic potential, ecology and presence of endohyphal bacteria is reflected in genomic diversity of Mucoromycotina.</title>
        <authorList>
            <person name="Muszewska A."/>
            <person name="Okrasinska A."/>
            <person name="Steczkiewicz K."/>
            <person name="Drgas O."/>
            <person name="Orlowska M."/>
            <person name="Perlinska-Lenart U."/>
            <person name="Aleksandrzak-Piekarczyk T."/>
            <person name="Szatraj K."/>
            <person name="Zielenkiewicz U."/>
            <person name="Pilsyk S."/>
            <person name="Malc E."/>
            <person name="Mieczkowski P."/>
            <person name="Kruszewska J.S."/>
            <person name="Biernat P."/>
            <person name="Pawlowska J."/>
        </authorList>
    </citation>
    <scope>NUCLEOTIDE SEQUENCE [LARGE SCALE GENOMIC DNA]</scope>
    <source>
        <strain evidence="6 7">CBS 142.35</strain>
    </source>
</reference>
<dbReference type="GO" id="GO:0022857">
    <property type="term" value="F:transmembrane transporter activity"/>
    <property type="evidence" value="ECO:0007669"/>
    <property type="project" value="InterPro"/>
</dbReference>
<evidence type="ECO:0000313" key="7">
    <source>
        <dbReference type="Proteomes" id="UP000646827"/>
    </source>
</evidence>
<feature type="domain" description="Major facilitator superfamily (MFS) profile" evidence="5">
    <location>
        <begin position="64"/>
        <end position="445"/>
    </location>
</feature>
<gene>
    <name evidence="6" type="ORF">INT45_005861</name>
</gene>
<dbReference type="SUPFAM" id="SSF103473">
    <property type="entry name" value="MFS general substrate transporter"/>
    <property type="match status" value="1"/>
</dbReference>
<feature type="compositionally biased region" description="Basic and acidic residues" evidence="3">
    <location>
        <begin position="1"/>
        <end position="10"/>
    </location>
</feature>
<accession>A0A8H7VGX9</accession>
<evidence type="ECO:0000256" key="4">
    <source>
        <dbReference type="SAM" id="Phobius"/>
    </source>
</evidence>
<evidence type="ECO:0000259" key="5">
    <source>
        <dbReference type="PROSITE" id="PS50850"/>
    </source>
</evidence>
<keyword evidence="7" id="KW-1185">Reference proteome</keyword>
<feature type="compositionally biased region" description="Basic and acidic residues" evidence="3">
    <location>
        <begin position="20"/>
        <end position="31"/>
    </location>
</feature>
<feature type="transmembrane region" description="Helical" evidence="4">
    <location>
        <begin position="391"/>
        <end position="408"/>
    </location>
</feature>
<feature type="transmembrane region" description="Helical" evidence="4">
    <location>
        <begin position="130"/>
        <end position="149"/>
    </location>
</feature>
<feature type="transmembrane region" description="Helical" evidence="4">
    <location>
        <begin position="188"/>
        <end position="207"/>
    </location>
</feature>
<feature type="transmembrane region" description="Helical" evidence="4">
    <location>
        <begin position="266"/>
        <end position="291"/>
    </location>
</feature>
<feature type="transmembrane region" description="Helical" evidence="4">
    <location>
        <begin position="329"/>
        <end position="350"/>
    </location>
</feature>
<comment type="similarity">
    <text evidence="2">Belongs to the major facilitator superfamily. Monocarboxylate porter (TC 2.A.1.13) family.</text>
</comment>
<dbReference type="InterPro" id="IPR020846">
    <property type="entry name" value="MFS_dom"/>
</dbReference>
<dbReference type="Pfam" id="PF07690">
    <property type="entry name" value="MFS_1"/>
    <property type="match status" value="1"/>
</dbReference>
<organism evidence="6 7">
    <name type="scientific">Circinella minor</name>
    <dbReference type="NCBI Taxonomy" id="1195481"/>
    <lineage>
        <taxon>Eukaryota</taxon>
        <taxon>Fungi</taxon>
        <taxon>Fungi incertae sedis</taxon>
        <taxon>Mucoromycota</taxon>
        <taxon>Mucoromycotina</taxon>
        <taxon>Mucoromycetes</taxon>
        <taxon>Mucorales</taxon>
        <taxon>Lichtheimiaceae</taxon>
        <taxon>Circinella</taxon>
    </lineage>
</organism>
<dbReference type="PANTHER" id="PTHR11360:SF284">
    <property type="entry name" value="EG:103B4.3 PROTEIN-RELATED"/>
    <property type="match status" value="1"/>
</dbReference>
<dbReference type="PROSITE" id="PS50850">
    <property type="entry name" value="MFS"/>
    <property type="match status" value="1"/>
</dbReference>
<dbReference type="OrthoDB" id="6499973at2759"/>
<dbReference type="EMBL" id="JAEPRB010000152">
    <property type="protein sequence ID" value="KAG2220100.1"/>
    <property type="molecule type" value="Genomic_DNA"/>
</dbReference>
<feature type="transmembrane region" description="Helical" evidence="4">
    <location>
        <begin position="356"/>
        <end position="379"/>
    </location>
</feature>
<dbReference type="InterPro" id="IPR011701">
    <property type="entry name" value="MFS"/>
</dbReference>
<sequence length="453" mass="49968">MLFEKKRNDDEQSDVSQKQRSNEDIIERNVIDDATSSTRSRTLSGIDQEKFDEEDKIPDGGLRSWLVVLGAFLMVVTSYGVMQDYYEREWGNNLQEAQLKLSFVGTFCLVFANGCGPIAQIMRSMWGTRLVLFVGTLFIGIGLIIAGFSNQFWHLYLTQGILFGTGVSLMYVTIMAVAPQYFDKRRGLALGLIASGSGIGGLIMPFIMTPINRSLGAAWTYRVVGFICLGCDLVACLLVNDRKPLIKQRKKISDIIKFDVFKNKNFCIWCLGAMIQMFGYYIPFFFLPSYATWLGLSANDGSSLIAIGSALNFVGRILAGILADRFGLVNVNIIFLFISGLCTLLIWTFAYSFGTLMAYSAVFGCFSGSYFSLVSPITLNILGSDRFPSGLSIVLITNIVSVFGPNIASAIDGGVGAQPYLAYKMFAGVSYIVAAFVMIWLKLSLNHKVFAKV</sequence>
<feature type="transmembrane region" description="Helical" evidence="4">
    <location>
        <begin position="303"/>
        <end position="322"/>
    </location>
</feature>
<feature type="transmembrane region" description="Helical" evidence="4">
    <location>
        <begin position="155"/>
        <end position="176"/>
    </location>
</feature>
<evidence type="ECO:0000256" key="1">
    <source>
        <dbReference type="ARBA" id="ARBA00004141"/>
    </source>
</evidence>
<dbReference type="AlphaFoldDB" id="A0A8H7VGX9"/>
<feature type="region of interest" description="Disordered" evidence="3">
    <location>
        <begin position="1"/>
        <end position="31"/>
    </location>
</feature>
<proteinExistence type="inferred from homology"/>
<evidence type="ECO:0000256" key="2">
    <source>
        <dbReference type="ARBA" id="ARBA00006727"/>
    </source>
</evidence>
<comment type="caution">
    <text evidence="6">The sequence shown here is derived from an EMBL/GenBank/DDBJ whole genome shotgun (WGS) entry which is preliminary data.</text>
</comment>
<feature type="transmembrane region" description="Helical" evidence="4">
    <location>
        <begin position="420"/>
        <end position="441"/>
    </location>
</feature>
<protein>
    <recommendedName>
        <fullName evidence="5">Major facilitator superfamily (MFS) profile domain-containing protein</fullName>
    </recommendedName>
</protein>
<feature type="transmembrane region" description="Helical" evidence="4">
    <location>
        <begin position="64"/>
        <end position="81"/>
    </location>
</feature>
<dbReference type="CDD" id="cd17352">
    <property type="entry name" value="MFS_MCT_SLC16"/>
    <property type="match status" value="1"/>
</dbReference>
<dbReference type="PANTHER" id="PTHR11360">
    <property type="entry name" value="MONOCARBOXYLATE TRANSPORTER"/>
    <property type="match status" value="1"/>
</dbReference>
<keyword evidence="4" id="KW-0812">Transmembrane</keyword>
<feature type="transmembrane region" description="Helical" evidence="4">
    <location>
        <begin position="101"/>
        <end position="118"/>
    </location>
</feature>
<keyword evidence="4" id="KW-1133">Transmembrane helix</keyword>
<keyword evidence="4" id="KW-0472">Membrane</keyword>